<sequence>MKHLACAAALCVAPLPALADCTAEIAALFDGGALDAYARPPHRHFKEIRGEDGTLKQTFTSVVETPLKTISDDSAGTYALAVEDRAWTGPGEDGPWTPSPANFPADRKGTHKAMMAAQVRNLKDTVCHGTVTRDGRDYLGYTFTTQTDPDPQFGNAFFGSTDTVFIDPATGRLAIWQQTGLFSSWLPTPQTDVYTTTFTYDPTISIEAPE</sequence>
<dbReference type="EMBL" id="AQQZ01000002">
    <property type="protein sequence ID" value="KNG94701.1"/>
    <property type="molecule type" value="Genomic_DNA"/>
</dbReference>
<reference evidence="2 3" key="1">
    <citation type="journal article" date="2015" name="Int. J. Syst. Evol. Microbiol.">
        <title>Aestuariivita atlantica sp. nov., isolated from deep sea sediment of the Atlantic Ocean.</title>
        <authorList>
            <person name="Li G."/>
            <person name="Lai Q."/>
            <person name="Du Y."/>
            <person name="Liu X."/>
            <person name="Sun F."/>
            <person name="Shao Z."/>
        </authorList>
    </citation>
    <scope>NUCLEOTIDE SEQUENCE [LARGE SCALE GENOMIC DNA]</scope>
    <source>
        <strain evidence="2 3">22II-S11-z3</strain>
    </source>
</reference>
<protein>
    <recommendedName>
        <fullName evidence="4">Lipoprotein</fullName>
    </recommendedName>
</protein>
<name>A0A0L1JSI8_9RHOB</name>
<evidence type="ECO:0000256" key="1">
    <source>
        <dbReference type="SAM" id="SignalP"/>
    </source>
</evidence>
<dbReference type="OrthoDB" id="7839777at2"/>
<comment type="caution">
    <text evidence="2">The sequence shown here is derived from an EMBL/GenBank/DDBJ whole genome shotgun (WGS) entry which is preliminary data.</text>
</comment>
<dbReference type="Proteomes" id="UP000036938">
    <property type="component" value="Unassembled WGS sequence"/>
</dbReference>
<proteinExistence type="predicted"/>
<dbReference type="RefSeq" id="WP_050529685.1">
    <property type="nucleotide sequence ID" value="NZ_AQQZ01000002.1"/>
</dbReference>
<dbReference type="AlphaFoldDB" id="A0A0L1JSI8"/>
<keyword evidence="1" id="KW-0732">Signal</keyword>
<evidence type="ECO:0008006" key="4">
    <source>
        <dbReference type="Google" id="ProtNLM"/>
    </source>
</evidence>
<evidence type="ECO:0000313" key="2">
    <source>
        <dbReference type="EMBL" id="KNG94701.1"/>
    </source>
</evidence>
<dbReference type="STRING" id="1317121.ATO11_04735"/>
<feature type="signal peptide" evidence="1">
    <location>
        <begin position="1"/>
        <end position="19"/>
    </location>
</feature>
<feature type="chain" id="PRO_5005554222" description="Lipoprotein" evidence="1">
    <location>
        <begin position="20"/>
        <end position="210"/>
    </location>
</feature>
<accession>A0A0L1JSI8</accession>
<evidence type="ECO:0000313" key="3">
    <source>
        <dbReference type="Proteomes" id="UP000036938"/>
    </source>
</evidence>
<keyword evidence="3" id="KW-1185">Reference proteome</keyword>
<gene>
    <name evidence="2" type="ORF">ATO11_04735</name>
</gene>
<organism evidence="2 3">
    <name type="scientific">Pseudaestuariivita atlantica</name>
    <dbReference type="NCBI Taxonomy" id="1317121"/>
    <lineage>
        <taxon>Bacteria</taxon>
        <taxon>Pseudomonadati</taxon>
        <taxon>Pseudomonadota</taxon>
        <taxon>Alphaproteobacteria</taxon>
        <taxon>Rhodobacterales</taxon>
        <taxon>Paracoccaceae</taxon>
        <taxon>Pseudaestuariivita</taxon>
    </lineage>
</organism>